<dbReference type="OrthoDB" id="6312934at2"/>
<dbReference type="Pfam" id="PF05926">
    <property type="entry name" value="Phage_GPL"/>
    <property type="match status" value="1"/>
</dbReference>
<dbReference type="GeneID" id="56590429"/>
<dbReference type="AlphaFoldDB" id="A0A157SJP9"/>
<dbReference type="Proteomes" id="UP000076825">
    <property type="component" value="Chromosome 1"/>
</dbReference>
<evidence type="ECO:0000313" key="1">
    <source>
        <dbReference type="EMBL" id="SAI70627.1"/>
    </source>
</evidence>
<accession>A0A157SJP9</accession>
<dbReference type="InterPro" id="IPR009225">
    <property type="entry name" value="Phage_head_completion_GpL"/>
</dbReference>
<dbReference type="EMBL" id="LT546645">
    <property type="protein sequence ID" value="SAI70627.1"/>
    <property type="molecule type" value="Genomic_DNA"/>
</dbReference>
<dbReference type="STRING" id="123899.SAMEA3906487_02302"/>
<evidence type="ECO:0000313" key="2">
    <source>
        <dbReference type="Proteomes" id="UP000076825"/>
    </source>
</evidence>
<dbReference type="RefSeq" id="WP_063491967.1">
    <property type="nucleotide sequence ID" value="NZ_CP016340.1"/>
</dbReference>
<proteinExistence type="predicted"/>
<sequence>MSFIATAPTPSKTPANVIKNDGFFPDFDMREARDALRLDGTVTDSRLRHALLGAIVEVGGDLAAWKEAMRARGSDTLASVPTGDLIDGQSRRTLAYVRAVYSLVKADLIERMADYDTTGAGQKRIEWLADAPDEHRRNARWSTADVQGRPRNVVELI</sequence>
<keyword evidence="2" id="KW-1185">Reference proteome</keyword>
<reference evidence="1 2" key="1">
    <citation type="submission" date="2016-04" db="EMBL/GenBank/DDBJ databases">
        <authorList>
            <consortium name="Pathogen Informatics"/>
        </authorList>
    </citation>
    <scope>NUCLEOTIDE SEQUENCE [LARGE SCALE GENOMIC DNA]</scope>
    <source>
        <strain evidence="1 2">H044680328</strain>
    </source>
</reference>
<name>A0A157SJP9_9BORD</name>
<dbReference type="PATRIC" id="fig|123899.6.peg.2290"/>
<organism evidence="1 2">
    <name type="scientific">Bordetella trematum</name>
    <dbReference type="NCBI Taxonomy" id="123899"/>
    <lineage>
        <taxon>Bacteria</taxon>
        <taxon>Pseudomonadati</taxon>
        <taxon>Pseudomonadota</taxon>
        <taxon>Betaproteobacteria</taxon>
        <taxon>Burkholderiales</taxon>
        <taxon>Alcaligenaceae</taxon>
        <taxon>Bordetella</taxon>
    </lineage>
</organism>
<protein>
    <submittedName>
        <fullName evidence="1">Phage head completion protein (GPL)</fullName>
    </submittedName>
</protein>
<dbReference type="KEGG" id="btrm:SAMEA390648702302"/>
<gene>
    <name evidence="1" type="ORF">SAMEA3906487_02302</name>
</gene>